<evidence type="ECO:0000256" key="1">
    <source>
        <dbReference type="SAM" id="Phobius"/>
    </source>
</evidence>
<evidence type="ECO:0000313" key="2">
    <source>
        <dbReference type="EMBL" id="TRZ60022.1"/>
    </source>
</evidence>
<keyword evidence="1" id="KW-0472">Membrane</keyword>
<protein>
    <submittedName>
        <fullName evidence="2">Uncharacterized protein</fullName>
    </submittedName>
</protein>
<reference evidence="2 3" key="1">
    <citation type="journal article" date="2019" name="Biocontrol Sci. Technol.">
        <title>Pseudomonas putida strain B2017 produced as technical grade active ingredient controls fungal and bacterial crop diseases.</title>
        <authorList>
            <person name="Oliver C."/>
            <person name="Hernandez I."/>
            <person name="Caminal M."/>
            <person name="Lara J.M."/>
            <person name="Fernandez C."/>
        </authorList>
    </citation>
    <scope>NUCLEOTIDE SEQUENCE [LARGE SCALE GENOMIC DNA]</scope>
    <source>
        <strain evidence="2 3">B2017</strain>
    </source>
</reference>
<keyword evidence="3" id="KW-1185">Reference proteome</keyword>
<proteinExistence type="predicted"/>
<accession>A0ABY3D377</accession>
<sequence>MSDRKPLRSAYKPMTQWAIIPGLALAVILALLAFITPIGAWFGLLMPPGRTAPDWFMRSGAVTAVFAFAAQEQAANALSKLSPGGFGSEEINRLRRIFVRPLLCIKRFIFWLAIAGSLIWAYGDIAMLSIQPSA</sequence>
<keyword evidence="1" id="KW-1133">Transmembrane helix</keyword>
<keyword evidence="1" id="KW-0812">Transmembrane</keyword>
<dbReference type="Proteomes" id="UP001165882">
    <property type="component" value="Unassembled WGS sequence"/>
</dbReference>
<organism evidence="2 3">
    <name type="scientific">Pseudomonas alloputida</name>
    <dbReference type="NCBI Taxonomy" id="1940621"/>
    <lineage>
        <taxon>Bacteria</taxon>
        <taxon>Pseudomonadati</taxon>
        <taxon>Pseudomonadota</taxon>
        <taxon>Gammaproteobacteria</taxon>
        <taxon>Pseudomonadales</taxon>
        <taxon>Pseudomonadaceae</taxon>
        <taxon>Pseudomonas</taxon>
    </lineage>
</organism>
<evidence type="ECO:0000313" key="3">
    <source>
        <dbReference type="Proteomes" id="UP001165882"/>
    </source>
</evidence>
<feature type="transmembrane region" description="Helical" evidence="1">
    <location>
        <begin position="20"/>
        <end position="43"/>
    </location>
</feature>
<dbReference type="RefSeq" id="WP_143999681.1">
    <property type="nucleotide sequence ID" value="NZ_QWEF01000001.1"/>
</dbReference>
<feature type="transmembrane region" description="Helical" evidence="1">
    <location>
        <begin position="108"/>
        <end position="130"/>
    </location>
</feature>
<dbReference type="EMBL" id="QWEF01000001">
    <property type="protein sequence ID" value="TRZ60022.1"/>
    <property type="molecule type" value="Genomic_DNA"/>
</dbReference>
<name>A0ABY3D377_9PSED</name>
<comment type="caution">
    <text evidence="2">The sequence shown here is derived from an EMBL/GenBank/DDBJ whole genome shotgun (WGS) entry which is preliminary data.</text>
</comment>
<gene>
    <name evidence="2" type="ORF">DZA28_08605</name>
</gene>